<feature type="compositionally biased region" description="Low complexity" evidence="12">
    <location>
        <begin position="1"/>
        <end position="15"/>
    </location>
</feature>
<dbReference type="InterPro" id="IPR029035">
    <property type="entry name" value="DHS-like_NAD/FAD-binding_dom"/>
</dbReference>
<feature type="domain" description="Thiamine pyrophosphate enzyme N-terminal TPP-binding" evidence="16">
    <location>
        <begin position="392"/>
        <end position="481"/>
    </location>
</feature>
<dbReference type="FunFam" id="3.40.50.970:FF:000019">
    <property type="entry name" value="Pyruvate decarboxylase isozyme"/>
    <property type="match status" value="1"/>
</dbReference>
<comment type="caution">
    <text evidence="17">The sequence shown here is derived from an EMBL/GenBank/DDBJ whole genome shotgun (WGS) entry which is preliminary data.</text>
</comment>
<dbReference type="CDD" id="cd07038">
    <property type="entry name" value="TPP_PYR_PDC_IPDC_like"/>
    <property type="match status" value="1"/>
</dbReference>
<name>A0A8H6C0B5_CANAX</name>
<feature type="compositionally biased region" description="Polar residues" evidence="12">
    <location>
        <begin position="20"/>
        <end position="40"/>
    </location>
</feature>
<evidence type="ECO:0000313" key="18">
    <source>
        <dbReference type="Proteomes" id="UP000536275"/>
    </source>
</evidence>
<comment type="cofactor">
    <cofactor evidence="2">
        <name>thiamine diphosphate</name>
        <dbReference type="ChEBI" id="CHEBI:58937"/>
    </cofactor>
</comment>
<dbReference type="SUPFAM" id="SSF52467">
    <property type="entry name" value="DHS-like NAD/FAD-binding domain"/>
    <property type="match status" value="1"/>
</dbReference>
<dbReference type="PANTHER" id="PTHR43452:SF30">
    <property type="entry name" value="PYRUVATE DECARBOXYLASE ISOZYME 1-RELATED"/>
    <property type="match status" value="1"/>
</dbReference>
<dbReference type="Gene3D" id="3.40.50.970">
    <property type="match status" value="2"/>
</dbReference>
<evidence type="ECO:0000256" key="1">
    <source>
        <dbReference type="ARBA" id="ARBA00001946"/>
    </source>
</evidence>
<dbReference type="GO" id="GO:0000949">
    <property type="term" value="P:aromatic amino acid family catabolic process to alcohol via Ehrlich pathway"/>
    <property type="evidence" value="ECO:0007669"/>
    <property type="project" value="TreeGrafter"/>
</dbReference>
<evidence type="ECO:0000256" key="11">
    <source>
        <dbReference type="RuleBase" id="RU362132"/>
    </source>
</evidence>
<dbReference type="InterPro" id="IPR000399">
    <property type="entry name" value="TPP-bd_CS"/>
</dbReference>
<dbReference type="InterPro" id="IPR011766">
    <property type="entry name" value="TPP_enzyme_TPP-bd"/>
</dbReference>
<evidence type="ECO:0000256" key="4">
    <source>
        <dbReference type="ARBA" id="ARBA00011881"/>
    </source>
</evidence>
<evidence type="ECO:0000256" key="12">
    <source>
        <dbReference type="SAM" id="MobiDB-lite"/>
    </source>
</evidence>
<dbReference type="Pfam" id="PF02776">
    <property type="entry name" value="TPP_enzyme_N"/>
    <property type="match status" value="1"/>
</dbReference>
<comment type="subunit">
    <text evidence="4">Homotetramer.</text>
</comment>
<dbReference type="FunFam" id="3.40.50.970:FF:000024">
    <property type="entry name" value="Pyruvate decarboxylase isozyme"/>
    <property type="match status" value="1"/>
</dbReference>
<keyword evidence="17" id="KW-0670">Pyruvate</keyword>
<dbReference type="AlphaFoldDB" id="A0A8H6C0B5"/>
<dbReference type="EMBL" id="JABWAD010000028">
    <property type="protein sequence ID" value="KAF6069922.1"/>
    <property type="molecule type" value="Genomic_DNA"/>
</dbReference>
<dbReference type="Pfam" id="PF00205">
    <property type="entry name" value="TPP_enzyme_M"/>
    <property type="match status" value="1"/>
</dbReference>
<evidence type="ECO:0000313" key="17">
    <source>
        <dbReference type="EMBL" id="KAF6069922.1"/>
    </source>
</evidence>
<feature type="transmembrane region" description="Helical" evidence="13">
    <location>
        <begin position="197"/>
        <end position="222"/>
    </location>
</feature>
<dbReference type="InterPro" id="IPR029061">
    <property type="entry name" value="THDP-binding"/>
</dbReference>
<keyword evidence="13" id="KW-0812">Transmembrane</keyword>
<feature type="transmembrane region" description="Helical" evidence="13">
    <location>
        <begin position="87"/>
        <end position="111"/>
    </location>
</feature>
<evidence type="ECO:0000259" key="16">
    <source>
        <dbReference type="Pfam" id="PF02776"/>
    </source>
</evidence>
<feature type="transmembrane region" description="Helical" evidence="13">
    <location>
        <begin position="156"/>
        <end position="177"/>
    </location>
</feature>
<dbReference type="SUPFAM" id="SSF52518">
    <property type="entry name" value="Thiamin diphosphate-binding fold (THDP-binding)"/>
    <property type="match status" value="2"/>
</dbReference>
<keyword evidence="13" id="KW-1133">Transmembrane helix</keyword>
<dbReference type="CDD" id="cd02005">
    <property type="entry name" value="TPP_PDC_IPDC"/>
    <property type="match status" value="1"/>
</dbReference>
<accession>A0A8H6C0B5</accession>
<dbReference type="InterPro" id="IPR047214">
    <property type="entry name" value="TPP_PDC_IPDC"/>
</dbReference>
<feature type="domain" description="Thiamine pyrophosphate enzyme central" evidence="14">
    <location>
        <begin position="571"/>
        <end position="690"/>
    </location>
</feature>
<feature type="domain" description="Thiamine pyrophosphate enzyme TPP-binding" evidence="15">
    <location>
        <begin position="763"/>
        <end position="850"/>
    </location>
</feature>
<dbReference type="PANTHER" id="PTHR43452">
    <property type="entry name" value="PYRUVATE DECARBOXYLASE"/>
    <property type="match status" value="1"/>
</dbReference>
<comment type="cofactor">
    <cofactor evidence="1">
        <name>Mg(2+)</name>
        <dbReference type="ChEBI" id="CHEBI:18420"/>
    </cofactor>
</comment>
<organism evidence="17 18">
    <name type="scientific">Candida albicans</name>
    <name type="common">Yeast</name>
    <dbReference type="NCBI Taxonomy" id="5476"/>
    <lineage>
        <taxon>Eukaryota</taxon>
        <taxon>Fungi</taxon>
        <taxon>Dikarya</taxon>
        <taxon>Ascomycota</taxon>
        <taxon>Saccharomycotina</taxon>
        <taxon>Pichiomycetes</taxon>
        <taxon>Debaryomycetaceae</taxon>
        <taxon>Candida/Lodderomyces clade</taxon>
        <taxon>Candida</taxon>
    </lineage>
</organism>
<evidence type="ECO:0000256" key="10">
    <source>
        <dbReference type="ARBA" id="ARBA00048578"/>
    </source>
</evidence>
<dbReference type="PROSITE" id="PS00187">
    <property type="entry name" value="TPP_ENZYMES"/>
    <property type="match status" value="1"/>
</dbReference>
<comment type="similarity">
    <text evidence="3 11">Belongs to the TPP enzyme family.</text>
</comment>
<evidence type="ECO:0000259" key="14">
    <source>
        <dbReference type="Pfam" id="PF00205"/>
    </source>
</evidence>
<protein>
    <submittedName>
        <fullName evidence="17">Pyruvate decarboxylase domain protein</fullName>
    </submittedName>
</protein>
<dbReference type="GO" id="GO:0005829">
    <property type="term" value="C:cytosol"/>
    <property type="evidence" value="ECO:0007669"/>
    <property type="project" value="TreeGrafter"/>
</dbReference>
<dbReference type="Pfam" id="PF02775">
    <property type="entry name" value="TPP_enzyme_C"/>
    <property type="match status" value="1"/>
</dbReference>
<keyword evidence="13" id="KW-0472">Membrane</keyword>
<dbReference type="GO" id="GO:0004737">
    <property type="term" value="F:pyruvate decarboxylase activity"/>
    <property type="evidence" value="ECO:0007669"/>
    <property type="project" value="TreeGrafter"/>
</dbReference>
<dbReference type="InterPro" id="IPR012001">
    <property type="entry name" value="Thiamin_PyroP_enz_TPP-bd_dom"/>
</dbReference>
<evidence type="ECO:0000256" key="8">
    <source>
        <dbReference type="ARBA" id="ARBA00023052"/>
    </source>
</evidence>
<evidence type="ECO:0000256" key="6">
    <source>
        <dbReference type="ARBA" id="ARBA00022793"/>
    </source>
</evidence>
<evidence type="ECO:0000256" key="3">
    <source>
        <dbReference type="ARBA" id="ARBA00007812"/>
    </source>
</evidence>
<keyword evidence="8 11" id="KW-0786">Thiamine pyrophosphate</keyword>
<evidence type="ECO:0000256" key="9">
    <source>
        <dbReference type="ARBA" id="ARBA00023239"/>
    </source>
</evidence>
<dbReference type="GO" id="GO:0005634">
    <property type="term" value="C:nucleus"/>
    <property type="evidence" value="ECO:0007669"/>
    <property type="project" value="TreeGrafter"/>
</dbReference>
<keyword evidence="6" id="KW-0210">Decarboxylase</keyword>
<feature type="transmembrane region" description="Helical" evidence="13">
    <location>
        <begin position="279"/>
        <end position="297"/>
    </location>
</feature>
<proteinExistence type="inferred from homology"/>
<feature type="transmembrane region" description="Helical" evidence="13">
    <location>
        <begin position="355"/>
        <end position="375"/>
    </location>
</feature>
<dbReference type="Gene3D" id="3.40.50.1220">
    <property type="entry name" value="TPP-binding domain"/>
    <property type="match status" value="1"/>
</dbReference>
<dbReference type="InterPro" id="IPR012110">
    <property type="entry name" value="PDC/IPDC-like"/>
</dbReference>
<sequence length="935" mass="103773">MPYYNSNNNSPSQYYRENDSNSLIDSQNSQLNRPNATANVDQPTLDNCSSNASAVFSSLDNAGIFNTESQNVPKNSSKKDDERQFKFFARSFFGISLLSAILIVLFEAYMFAVINIHHDKFAKGKYTENSIYFALFIFAGVFQVLITLIALYSRNLLLLVFLMGFYCCMSIYTGIQYNEVSDKISAVLFGKWKTATFAMNIATICVLAATLVLQSVLLYFGLRRYVSWFTFKKIGASLELKRIYTYFQIHRSILMFDFFFFAGFTIQFLVIMVKDRKSVEFILTVIVIPLTIILLFISDISATREFIYGSIFAIVLFLCGIAYVLFKIIRLYTKYTSAYDLAIRPGEYFMGRKSLLTFGIITLVLLVATIVLEVVSICNYGKGLLPSVRDFNLSLLDKIYETENEHGGGSFIWAGNCNELNAAYSADGYSRVNSGKIGALVTTFGVGELSALNGIAGSYAEHVGIVHIVGVPSNEAQKKQMLLHHTLGNGDFTVFHRMSTNICETTAFLDDLATACNEIDRCLRTAYTMQRPVYIALPSNMVDMKVPQAMLEKSIDLSLEPNNIQSQNEVIDRILGMVSKASNPIVLVDACASRHDCKKEVKQLVETTQFPVYVTPMGKGMIDEVASRYGGVYIGSLSKPEVKEGVENSDLIFSCGALLSDFNTGSFSYSIGTKNVIEFHSDHAKIKSAIYSGIKMKELMQALNKKISSVLTNYVPKSVPKVKLVNAPTELSAPLTQAWFWTRVSSWFKEEDIIITESGTAAHGILEARFPNNVVGISQILWGSIGYSVGATLGASVAAKEVDPKKRVILFVGDGSLQLTMQEVSTMIKNGVHPYIFVVNNAGYTIEKLIHGLNAKYNNIQPWNHSQILSLFNAKDSQSAKISTVGEADDLFRNKYFGVNSKIRLIELMFSSLDAPKALVQQAKAAADVNRGTTD</sequence>
<dbReference type="GO" id="GO:0030976">
    <property type="term" value="F:thiamine pyrophosphate binding"/>
    <property type="evidence" value="ECO:0007669"/>
    <property type="project" value="InterPro"/>
</dbReference>
<feature type="region of interest" description="Disordered" evidence="12">
    <location>
        <begin position="1"/>
        <end position="40"/>
    </location>
</feature>
<feature type="transmembrane region" description="Helical" evidence="13">
    <location>
        <begin position="306"/>
        <end position="326"/>
    </location>
</feature>
<gene>
    <name evidence="17" type="primary">PDC11</name>
    <name evidence="17" type="ORF">FOB64_002627</name>
</gene>
<dbReference type="FunFam" id="3.40.50.1220:FF:000018">
    <property type="entry name" value="Pyruvate decarboxylase isozyme"/>
    <property type="match status" value="1"/>
</dbReference>
<evidence type="ECO:0000256" key="7">
    <source>
        <dbReference type="ARBA" id="ARBA00022842"/>
    </source>
</evidence>
<dbReference type="InterPro" id="IPR012000">
    <property type="entry name" value="Thiamin_PyroP_enz_cen_dom"/>
</dbReference>
<dbReference type="Proteomes" id="UP000536275">
    <property type="component" value="Unassembled WGS sequence"/>
</dbReference>
<evidence type="ECO:0000256" key="13">
    <source>
        <dbReference type="SAM" id="Phobius"/>
    </source>
</evidence>
<dbReference type="GO" id="GO:0000287">
    <property type="term" value="F:magnesium ion binding"/>
    <property type="evidence" value="ECO:0007669"/>
    <property type="project" value="InterPro"/>
</dbReference>
<feature type="transmembrane region" description="Helical" evidence="13">
    <location>
        <begin position="252"/>
        <end position="273"/>
    </location>
</feature>
<comment type="catalytic activity">
    <reaction evidence="10">
        <text>pyruvate + H(+) = acetaldehyde + CO2</text>
        <dbReference type="Rhea" id="RHEA:45484"/>
        <dbReference type="ChEBI" id="CHEBI:15343"/>
        <dbReference type="ChEBI" id="CHEBI:15361"/>
        <dbReference type="ChEBI" id="CHEBI:15378"/>
        <dbReference type="ChEBI" id="CHEBI:16526"/>
    </reaction>
</comment>
<keyword evidence="9" id="KW-0456">Lyase</keyword>
<evidence type="ECO:0000256" key="5">
    <source>
        <dbReference type="ARBA" id="ARBA00022723"/>
    </source>
</evidence>
<keyword evidence="5" id="KW-0479">Metal-binding</keyword>
<dbReference type="InterPro" id="IPR047213">
    <property type="entry name" value="TPP_PYR_PDC_IPDC-like"/>
</dbReference>
<evidence type="ECO:0000259" key="15">
    <source>
        <dbReference type="Pfam" id="PF02775"/>
    </source>
</evidence>
<reference evidence="17 18" key="1">
    <citation type="submission" date="2020-03" db="EMBL/GenBank/DDBJ databases">
        <title>FDA dAtabase for Regulatory Grade micrObial Sequences (FDA-ARGOS): Supporting development and validation of Infectious Disease Dx tests.</title>
        <authorList>
            <person name="Campos J."/>
            <person name="Goldberg B."/>
            <person name="Tallon L."/>
            <person name="Sadzewicz L."/>
            <person name="Vavikolanu K."/>
            <person name="Mehta A."/>
            <person name="Aluvathingal J."/>
            <person name="Nadendla S."/>
            <person name="Nandy P."/>
            <person name="Geyer C."/>
            <person name="Yan Y."/>
            <person name="Sichtig H."/>
        </authorList>
    </citation>
    <scope>NUCLEOTIDE SEQUENCE [LARGE SCALE GENOMIC DNA]</scope>
    <source>
        <strain evidence="17 18">FDAARGOS_656</strain>
    </source>
</reference>
<evidence type="ECO:0000256" key="2">
    <source>
        <dbReference type="ARBA" id="ARBA00001964"/>
    </source>
</evidence>
<feature type="transmembrane region" description="Helical" evidence="13">
    <location>
        <begin position="131"/>
        <end position="151"/>
    </location>
</feature>
<keyword evidence="7" id="KW-0460">Magnesium</keyword>